<dbReference type="EMBL" id="SJPJ01000001">
    <property type="protein sequence ID" value="TWT81890.1"/>
    <property type="molecule type" value="Genomic_DNA"/>
</dbReference>
<dbReference type="InterPro" id="IPR003495">
    <property type="entry name" value="CobW/HypB/UreG_nucleotide-bd"/>
</dbReference>
<dbReference type="PANTHER" id="PTHR13748">
    <property type="entry name" value="COBW-RELATED"/>
    <property type="match status" value="1"/>
</dbReference>
<reference evidence="2 3" key="1">
    <citation type="submission" date="2019-02" db="EMBL/GenBank/DDBJ databases">
        <title>Deep-cultivation of Planctomycetes and their phenomic and genomic characterization uncovers novel biology.</title>
        <authorList>
            <person name="Wiegand S."/>
            <person name="Jogler M."/>
            <person name="Boedeker C."/>
            <person name="Pinto D."/>
            <person name="Vollmers J."/>
            <person name="Rivas-Marin E."/>
            <person name="Kohn T."/>
            <person name="Peeters S.H."/>
            <person name="Heuer A."/>
            <person name="Rast P."/>
            <person name="Oberbeckmann S."/>
            <person name="Bunk B."/>
            <person name="Jeske O."/>
            <person name="Meyerdierks A."/>
            <person name="Storesund J.E."/>
            <person name="Kallscheuer N."/>
            <person name="Luecker S."/>
            <person name="Lage O.M."/>
            <person name="Pohl T."/>
            <person name="Merkel B.J."/>
            <person name="Hornburger P."/>
            <person name="Mueller R.-W."/>
            <person name="Bruemmer F."/>
            <person name="Labrenz M."/>
            <person name="Spormann A.M."/>
            <person name="Op Den Camp H."/>
            <person name="Overmann J."/>
            <person name="Amann R."/>
            <person name="Jetten M.S.M."/>
            <person name="Mascher T."/>
            <person name="Medema M.H."/>
            <person name="Devos D.P."/>
            <person name="Kaster A.-K."/>
            <person name="Ovreas L."/>
            <person name="Rohde M."/>
            <person name="Galperin M.Y."/>
            <person name="Jogler C."/>
        </authorList>
    </citation>
    <scope>NUCLEOTIDE SEQUENCE [LARGE SCALE GENOMIC DNA]</scope>
    <source>
        <strain evidence="2 3">CA13</strain>
    </source>
</reference>
<dbReference type="InterPro" id="IPR051316">
    <property type="entry name" value="Zinc-reg_GTPase_activator"/>
</dbReference>
<dbReference type="InterPro" id="IPR027417">
    <property type="entry name" value="P-loop_NTPase"/>
</dbReference>
<feature type="domain" description="CobW/HypB/UreG nucleotide-binding" evidence="1">
    <location>
        <begin position="5"/>
        <end position="181"/>
    </location>
</feature>
<dbReference type="Pfam" id="PF02492">
    <property type="entry name" value="cobW"/>
    <property type="match status" value="1"/>
</dbReference>
<dbReference type="SUPFAM" id="SSF52540">
    <property type="entry name" value="P-loop containing nucleoside triphosphate hydrolases"/>
    <property type="match status" value="1"/>
</dbReference>
<proteinExistence type="predicted"/>
<dbReference type="OrthoDB" id="9808822at2"/>
<evidence type="ECO:0000313" key="2">
    <source>
        <dbReference type="EMBL" id="TWT81890.1"/>
    </source>
</evidence>
<dbReference type="GO" id="GO:0005737">
    <property type="term" value="C:cytoplasm"/>
    <property type="evidence" value="ECO:0007669"/>
    <property type="project" value="TreeGrafter"/>
</dbReference>
<organism evidence="2 3">
    <name type="scientific">Novipirellula herctigrandis</name>
    <dbReference type="NCBI Taxonomy" id="2527986"/>
    <lineage>
        <taxon>Bacteria</taxon>
        <taxon>Pseudomonadati</taxon>
        <taxon>Planctomycetota</taxon>
        <taxon>Planctomycetia</taxon>
        <taxon>Pirellulales</taxon>
        <taxon>Pirellulaceae</taxon>
        <taxon>Novipirellula</taxon>
    </lineage>
</organism>
<dbReference type="PANTHER" id="PTHR13748:SF62">
    <property type="entry name" value="COBW DOMAIN-CONTAINING PROTEIN"/>
    <property type="match status" value="1"/>
</dbReference>
<dbReference type="Gene3D" id="3.40.50.300">
    <property type="entry name" value="P-loop containing nucleotide triphosphate hydrolases"/>
    <property type="match status" value="1"/>
</dbReference>
<comment type="caution">
    <text evidence="2">The sequence shown here is derived from an EMBL/GenBank/DDBJ whole genome shotgun (WGS) entry which is preliminary data.</text>
</comment>
<dbReference type="AlphaFoldDB" id="A0A5C5Z3X3"/>
<dbReference type="RefSeq" id="WP_146398060.1">
    <property type="nucleotide sequence ID" value="NZ_SJPJ01000001.1"/>
</dbReference>
<gene>
    <name evidence="2" type="primary">yciC_2</name>
    <name evidence="2" type="ORF">CA13_33450</name>
</gene>
<accession>A0A5C5Z3X3</accession>
<evidence type="ECO:0000313" key="3">
    <source>
        <dbReference type="Proteomes" id="UP000315010"/>
    </source>
</evidence>
<sequence>MITIPVYLLTGYLGSGKTTLLNHLLSQSELKSKRVALIINEFGSLGVDGQLIDHVNDGIFELNRGSLFCACIQTDFEKTLRRIASEVKPELVIAEATGIAHTSDLYKWLDIGADEHRFEVRANVCMVDFMNFTKILPNLKSASAQVTAADAILINKVDLAPCQEHVDRLSEILSDMNPRAAQWRTVEGQLKWSLIESLEHRACQTPPAISPPEELASCSVPGRFVDRDRFYDAIASVQGSLLRLKGVVDFGQGLVLVESVFDSLSEKTAPDTVKRFGLTVIGWNTTAEHLTSVFSKAFKPVPPSAEGIVSITFGS</sequence>
<keyword evidence="3" id="KW-1185">Reference proteome</keyword>
<dbReference type="Proteomes" id="UP000315010">
    <property type="component" value="Unassembled WGS sequence"/>
</dbReference>
<evidence type="ECO:0000259" key="1">
    <source>
        <dbReference type="Pfam" id="PF02492"/>
    </source>
</evidence>
<protein>
    <submittedName>
        <fullName evidence="2">Putative metal chaperone YciC</fullName>
    </submittedName>
</protein>
<name>A0A5C5Z3X3_9BACT</name>